<reference evidence="1" key="1">
    <citation type="submission" date="2018-11" db="EMBL/GenBank/DDBJ databases">
        <authorList>
            <person name="Grassa J C."/>
        </authorList>
    </citation>
    <scope>NUCLEOTIDE SEQUENCE [LARGE SCALE GENOMIC DNA]</scope>
</reference>
<accession>A0A803PHX3</accession>
<name>A0A803PHX3_CANSA</name>
<protein>
    <submittedName>
        <fullName evidence="1">Uncharacterized protein</fullName>
    </submittedName>
</protein>
<evidence type="ECO:0000313" key="1">
    <source>
        <dbReference type="EnsemblPlants" id="cds.evm.model.04.553"/>
    </source>
</evidence>
<keyword evidence="2" id="KW-1185">Reference proteome</keyword>
<evidence type="ECO:0000313" key="2">
    <source>
        <dbReference type="Proteomes" id="UP000596661"/>
    </source>
</evidence>
<dbReference type="EnsemblPlants" id="evm.model.04.553">
    <property type="protein sequence ID" value="cds.evm.model.04.553"/>
    <property type="gene ID" value="evm.TU.04.553"/>
</dbReference>
<organism evidence="1 2">
    <name type="scientific">Cannabis sativa</name>
    <name type="common">Hemp</name>
    <name type="synonym">Marijuana</name>
    <dbReference type="NCBI Taxonomy" id="3483"/>
    <lineage>
        <taxon>Eukaryota</taxon>
        <taxon>Viridiplantae</taxon>
        <taxon>Streptophyta</taxon>
        <taxon>Embryophyta</taxon>
        <taxon>Tracheophyta</taxon>
        <taxon>Spermatophyta</taxon>
        <taxon>Magnoliopsida</taxon>
        <taxon>eudicotyledons</taxon>
        <taxon>Gunneridae</taxon>
        <taxon>Pentapetalae</taxon>
        <taxon>rosids</taxon>
        <taxon>fabids</taxon>
        <taxon>Rosales</taxon>
        <taxon>Cannabaceae</taxon>
        <taxon>Cannabis</taxon>
    </lineage>
</organism>
<dbReference type="Gramene" id="evm.model.04.553">
    <property type="protein sequence ID" value="cds.evm.model.04.553"/>
    <property type="gene ID" value="evm.TU.04.553"/>
</dbReference>
<reference evidence="1" key="2">
    <citation type="submission" date="2021-03" db="UniProtKB">
        <authorList>
            <consortium name="EnsemblPlants"/>
        </authorList>
    </citation>
    <scope>IDENTIFICATION</scope>
</reference>
<dbReference type="AlphaFoldDB" id="A0A803PHX3"/>
<sequence>MDSITQTLFQNLFLTEKESIIHELVDDNPIIDHGSSYQTSSEVQGQNNSGAKWFAFTRLSILVGDVVRKMVKRARVGSTSTDKNPLVQAGLVEQPCLEKNNPMFLFVMESKFLSGSCDKLRVKLSFDHVFEVPKKGFRGGLLLFWKQEVNVLRKGQTFTLVRPCVWKHPHRMVSGCFRMSLQFSNLDYPVSVSGYVLMDLSSYRQDSLSQTEALRPYRTWMGPSWLFWALKIHISLIQKLE</sequence>
<proteinExistence type="predicted"/>
<dbReference type="Proteomes" id="UP000596661">
    <property type="component" value="Chromosome 4"/>
</dbReference>
<dbReference type="EMBL" id="UZAU01000362">
    <property type="status" value="NOT_ANNOTATED_CDS"/>
    <property type="molecule type" value="Genomic_DNA"/>
</dbReference>